<dbReference type="RefSeq" id="WP_344923950.1">
    <property type="nucleotide sequence ID" value="NZ_BAABCW010000001.1"/>
</dbReference>
<gene>
    <name evidence="1" type="ORF">GCM10022393_01990</name>
</gene>
<comment type="caution">
    <text evidence="1">The sequence shown here is derived from an EMBL/GenBank/DDBJ whole genome shotgun (WGS) entry which is preliminary data.</text>
</comment>
<dbReference type="EMBL" id="BAABCW010000001">
    <property type="protein sequence ID" value="GAA4107059.1"/>
    <property type="molecule type" value="Genomic_DNA"/>
</dbReference>
<dbReference type="Proteomes" id="UP001500459">
    <property type="component" value="Unassembled WGS sequence"/>
</dbReference>
<keyword evidence="2" id="KW-1185">Reference proteome</keyword>
<protein>
    <submittedName>
        <fullName evidence="1">Uncharacterized protein</fullName>
    </submittedName>
</protein>
<proteinExistence type="predicted"/>
<reference evidence="2" key="1">
    <citation type="journal article" date="2019" name="Int. J. Syst. Evol. Microbiol.">
        <title>The Global Catalogue of Microorganisms (GCM) 10K type strain sequencing project: providing services to taxonomists for standard genome sequencing and annotation.</title>
        <authorList>
            <consortium name="The Broad Institute Genomics Platform"/>
            <consortium name="The Broad Institute Genome Sequencing Center for Infectious Disease"/>
            <person name="Wu L."/>
            <person name="Ma J."/>
        </authorList>
    </citation>
    <scope>NUCLEOTIDE SEQUENCE [LARGE SCALE GENOMIC DNA]</scope>
    <source>
        <strain evidence="2">JCM 17106</strain>
    </source>
</reference>
<evidence type="ECO:0000313" key="1">
    <source>
        <dbReference type="EMBL" id="GAA4107059.1"/>
    </source>
</evidence>
<name>A0ABP7X8A9_9FLAO</name>
<organism evidence="1 2">
    <name type="scientific">Aquimarina addita</name>
    <dbReference type="NCBI Taxonomy" id="870485"/>
    <lineage>
        <taxon>Bacteria</taxon>
        <taxon>Pseudomonadati</taxon>
        <taxon>Bacteroidota</taxon>
        <taxon>Flavobacteriia</taxon>
        <taxon>Flavobacteriales</taxon>
        <taxon>Flavobacteriaceae</taxon>
        <taxon>Aquimarina</taxon>
    </lineage>
</organism>
<accession>A0ABP7X8A9</accession>
<sequence length="230" mass="26457">MKYLKFYLLSSLIVIIACQSQQKKEMAETEKRQGVSMSKDILKINIDQLKLETFKDKDLYENTLSDISEYLPVFKSDNVNSYSIGSVLLNTDYNYKGKKLPSGNHISFVMNNETTSFIGVEVVLNYLGDENSVYEALSKIMGTPQLLNSKESSINSMKQRKNWFWENYSNNHSLIISQFSEKTIGGLTSTDGSEKIHTVLFYFFKTDAKILYPNGQIEDVKKRLVKRFSR</sequence>
<dbReference type="PROSITE" id="PS51257">
    <property type="entry name" value="PROKAR_LIPOPROTEIN"/>
    <property type="match status" value="1"/>
</dbReference>
<evidence type="ECO:0000313" key="2">
    <source>
        <dbReference type="Proteomes" id="UP001500459"/>
    </source>
</evidence>